<dbReference type="InterPro" id="IPR031107">
    <property type="entry name" value="Small_HSP"/>
</dbReference>
<evidence type="ECO:0000313" key="5">
    <source>
        <dbReference type="EMBL" id="HGI29930.1"/>
    </source>
</evidence>
<reference evidence="5" key="1">
    <citation type="journal article" date="2020" name="mSystems">
        <title>Genome- and Community-Level Interaction Insights into Carbon Utilization and Element Cycling Functions of Hydrothermarchaeota in Hydrothermal Sediment.</title>
        <authorList>
            <person name="Zhou Z."/>
            <person name="Liu Y."/>
            <person name="Xu W."/>
            <person name="Pan J."/>
            <person name="Luo Z.H."/>
            <person name="Li M."/>
        </authorList>
    </citation>
    <scope>NUCLEOTIDE SEQUENCE [LARGE SCALE GENOMIC DNA]</scope>
    <source>
        <strain evidence="5">SpSt-747</strain>
    </source>
</reference>
<dbReference type="PANTHER" id="PTHR11527">
    <property type="entry name" value="HEAT-SHOCK PROTEIN 20 FAMILY MEMBER"/>
    <property type="match status" value="1"/>
</dbReference>
<dbReference type="AlphaFoldDB" id="A0A7V3YF34"/>
<dbReference type="PROSITE" id="PS01031">
    <property type="entry name" value="SHSP"/>
    <property type="match status" value="1"/>
</dbReference>
<comment type="caution">
    <text evidence="5">The sequence shown here is derived from an EMBL/GenBank/DDBJ whole genome shotgun (WGS) entry which is preliminary data.</text>
</comment>
<feature type="domain" description="SHSP" evidence="3">
    <location>
        <begin position="35"/>
        <end position="145"/>
    </location>
</feature>
<dbReference type="SUPFAM" id="SSF49764">
    <property type="entry name" value="HSP20-like chaperones"/>
    <property type="match status" value="1"/>
</dbReference>
<protein>
    <submittedName>
        <fullName evidence="5">Hsp20/alpha crystallin family protein</fullName>
    </submittedName>
</protein>
<dbReference type="Pfam" id="PF00011">
    <property type="entry name" value="HSP20"/>
    <property type="match status" value="1"/>
</dbReference>
<evidence type="ECO:0000259" key="3">
    <source>
        <dbReference type="PROSITE" id="PS01031"/>
    </source>
</evidence>
<proteinExistence type="inferred from homology"/>
<evidence type="ECO:0000256" key="2">
    <source>
        <dbReference type="RuleBase" id="RU003616"/>
    </source>
</evidence>
<feature type="domain" description="CS" evidence="4">
    <location>
        <begin position="39"/>
        <end position="141"/>
    </location>
</feature>
<sequence length="145" mass="16969">MMAMVIPRFDLWRDIADLQERVARLLEESFPTYERKREVWVPPADVVENEKEIVVFFDLPGVDQKDVEISVSGDQITVKGERKPLDGETRFLRQERVYGPFSRTFALRVPVDVDRVTATYRNGVLEIHLPKVEEQRARRIVIQES</sequence>
<dbReference type="EMBL" id="DTFV01000023">
    <property type="protein sequence ID" value="HGI29930.1"/>
    <property type="molecule type" value="Genomic_DNA"/>
</dbReference>
<accession>A0A7V3YF34</accession>
<gene>
    <name evidence="5" type="ORF">ENV30_01240</name>
</gene>
<dbReference type="PROSITE" id="PS51203">
    <property type="entry name" value="CS"/>
    <property type="match status" value="1"/>
</dbReference>
<dbReference type="InterPro" id="IPR007052">
    <property type="entry name" value="CS_dom"/>
</dbReference>
<dbReference type="CDD" id="cd06464">
    <property type="entry name" value="ACD_sHsps-like"/>
    <property type="match status" value="1"/>
</dbReference>
<name>A0A7V3YF34_9BACT</name>
<dbReference type="Gene3D" id="2.60.40.790">
    <property type="match status" value="1"/>
</dbReference>
<comment type="similarity">
    <text evidence="1 2">Belongs to the small heat shock protein (HSP20) family.</text>
</comment>
<evidence type="ECO:0000259" key="4">
    <source>
        <dbReference type="PROSITE" id="PS51203"/>
    </source>
</evidence>
<dbReference type="InterPro" id="IPR008978">
    <property type="entry name" value="HSP20-like_chaperone"/>
</dbReference>
<dbReference type="InterPro" id="IPR002068">
    <property type="entry name" value="A-crystallin/Hsp20_dom"/>
</dbReference>
<organism evidence="5">
    <name type="scientific">Candidatus Caldatribacterium californiense</name>
    <dbReference type="NCBI Taxonomy" id="1454726"/>
    <lineage>
        <taxon>Bacteria</taxon>
        <taxon>Pseudomonadati</taxon>
        <taxon>Atribacterota</taxon>
        <taxon>Atribacteria</taxon>
        <taxon>Atribacterales</taxon>
        <taxon>Candidatus Caldatribacteriaceae</taxon>
        <taxon>Candidatus Caldatribacterium</taxon>
    </lineage>
</organism>
<evidence type="ECO:0000256" key="1">
    <source>
        <dbReference type="PROSITE-ProRule" id="PRU00285"/>
    </source>
</evidence>